<dbReference type="EMBL" id="OR769223">
    <property type="protein sequence ID" value="WQJ53652.1"/>
    <property type="molecule type" value="Genomic_DNA"/>
</dbReference>
<dbReference type="Proteomes" id="UP001358193">
    <property type="component" value="Segment"/>
</dbReference>
<protein>
    <submittedName>
        <fullName evidence="1">Uncharacterized protein</fullName>
    </submittedName>
</protein>
<evidence type="ECO:0000313" key="2">
    <source>
        <dbReference type="Proteomes" id="UP001358193"/>
    </source>
</evidence>
<evidence type="ECO:0000313" key="1">
    <source>
        <dbReference type="EMBL" id="WQJ53652.1"/>
    </source>
</evidence>
<sequence length="118" mass="13446">MTQSQFKSLKPGHKVILDFSICPQQTVVIVDLKNGMVTTKTDTDVKYTVNYESLTYVAPEMPKVTEEKQHILKMFKSFIKNGCESCPFKVECDNTYNSTRAHSTDALTICMALTYDKY</sequence>
<name>A0ABZ0Z5Z6_9CAUD</name>
<accession>A0ABZ0Z5Z6</accession>
<organism evidence="1 2">
    <name type="scientific">phage Lak_Megaphage_Sonny</name>
    <dbReference type="NCBI Taxonomy" id="3109229"/>
    <lineage>
        <taxon>Viruses</taxon>
        <taxon>Duplodnaviria</taxon>
        <taxon>Heunggongvirae</taxon>
        <taxon>Uroviricota</taxon>
        <taxon>Caudoviricetes</taxon>
        <taxon>Caudoviricetes code 15 clade</taxon>
    </lineage>
</organism>
<reference evidence="1 2" key="1">
    <citation type="submission" date="2023-11" db="EMBL/GenBank/DDBJ databases">
        <authorList>
            <person name="Cook R."/>
            <person name="Crisci M."/>
            <person name="Pye H."/>
            <person name="Adriaenssens E."/>
            <person name="Santini J."/>
        </authorList>
    </citation>
    <scope>NUCLEOTIDE SEQUENCE [LARGE SCALE GENOMIC DNA]</scope>
    <source>
        <strain evidence="1">Lak_Megaphage_Sonny</strain>
    </source>
</reference>
<keyword evidence="2" id="KW-1185">Reference proteome</keyword>
<proteinExistence type="predicted"/>